<evidence type="ECO:0000256" key="2">
    <source>
        <dbReference type="ARBA" id="ARBA00022452"/>
    </source>
</evidence>
<dbReference type="GO" id="GO:1990281">
    <property type="term" value="C:efflux pump complex"/>
    <property type="evidence" value="ECO:0007669"/>
    <property type="project" value="TreeGrafter"/>
</dbReference>
<evidence type="ECO:0000313" key="8">
    <source>
        <dbReference type="Proteomes" id="UP000316770"/>
    </source>
</evidence>
<feature type="compositionally biased region" description="Polar residues" evidence="6">
    <location>
        <begin position="31"/>
        <end position="61"/>
    </location>
</feature>
<keyword evidence="8" id="KW-1185">Reference proteome</keyword>
<evidence type="ECO:0000256" key="3">
    <source>
        <dbReference type="ARBA" id="ARBA00022692"/>
    </source>
</evidence>
<evidence type="ECO:0000256" key="4">
    <source>
        <dbReference type="ARBA" id="ARBA00023136"/>
    </source>
</evidence>
<dbReference type="GO" id="GO:0015288">
    <property type="term" value="F:porin activity"/>
    <property type="evidence" value="ECO:0007669"/>
    <property type="project" value="TreeGrafter"/>
</dbReference>
<keyword evidence="4" id="KW-0472">Membrane</keyword>
<keyword evidence="3" id="KW-0812">Transmembrane</keyword>
<keyword evidence="2" id="KW-1134">Transmembrane beta strand</keyword>
<evidence type="ECO:0000256" key="1">
    <source>
        <dbReference type="ARBA" id="ARBA00004442"/>
    </source>
</evidence>
<dbReference type="SUPFAM" id="SSF56954">
    <property type="entry name" value="Outer membrane efflux proteins (OEP)"/>
    <property type="match status" value="1"/>
</dbReference>
<dbReference type="PANTHER" id="PTHR30026">
    <property type="entry name" value="OUTER MEMBRANE PROTEIN TOLC"/>
    <property type="match status" value="1"/>
</dbReference>
<keyword evidence="5" id="KW-0998">Cell outer membrane</keyword>
<dbReference type="AlphaFoldDB" id="A0A518IYV8"/>
<dbReference type="EMBL" id="CP036318">
    <property type="protein sequence ID" value="QDV58271.1"/>
    <property type="molecule type" value="Genomic_DNA"/>
</dbReference>
<name>A0A518IYV8_9BACT</name>
<protein>
    <submittedName>
        <fullName evidence="7">Outer membrane efflux protein</fullName>
    </submittedName>
</protein>
<evidence type="ECO:0000256" key="6">
    <source>
        <dbReference type="SAM" id="MobiDB-lite"/>
    </source>
</evidence>
<evidence type="ECO:0000256" key="5">
    <source>
        <dbReference type="ARBA" id="ARBA00023237"/>
    </source>
</evidence>
<comment type="subcellular location">
    <subcellularLocation>
        <location evidence="1">Cell outer membrane</location>
    </subcellularLocation>
</comment>
<dbReference type="Gene3D" id="1.20.1600.10">
    <property type="entry name" value="Outer membrane efflux proteins (OEP)"/>
    <property type="match status" value="1"/>
</dbReference>
<evidence type="ECO:0000313" key="7">
    <source>
        <dbReference type="EMBL" id="QDV58271.1"/>
    </source>
</evidence>
<sequence length="770" mass="85280">MQRYRSLLSAIAIAIGISGELCAQRIDRSTQPIASEGSESIQQSTAQPSELWSPKGLSTRSRQLEYRPENDVVTVAQNASPASADRPDVKKVDPSLFRDPAIEPVKNLPTDYPPVRHRIYPDSSPCPKPENPDDDTAVIVLVQREPDRVASRNIKPEPTPEPLPERLFPEPRVASLHTFQAPTASPVQPAPTATQVSMAPRSQLHPPVVAPQNTEPQLPAEILPPLRSVSPQGQQAAVPLPPGNPEPAPAATDELLLVPIDTPWWEALVARPLRPDTSPLSVTLEQLIVGALNHSNQIKVFSKLPLIRATTVGEADAAFDWNSFLSNRWDDISDPVGSTLTVGGNATRFNDHNLSGAAGLRRQTHSGAQVEMSQRLGWQDNNSNFFVPAPQGTSQLTLRMSQPLMRGRGTVYNNSITVLAQIDRRQADDEFQRQLQGHLLEVMRSYWELYLERGVLVQKLQSFQRAAEIARQLELRAQLDASESQLVSAQATLAQRRSDLFRAQSAVVNAESKIRALVNDPALDTSDACELIPAEPPSIETYLVDMELQRALAVQNRPEISQAIKQIKSASVRLNMSKHELLPVLNLVTEAYVSGLQGDGDVAASLARQFDTGAGSYGVGFEYELPVGNRGAKFRNRRRMLELSQLQYQYKSTLSTVQLEVEIAVRELQTSQREMTAKFEAQQARTRQLETLMQRWQRNMNDAVTGSFALENLLDAQERVAQAEFEYLQSQLTYNLSIGNLHRATGTLLQSEEVSQYRVSDFEPARGTAR</sequence>
<feature type="region of interest" description="Disordered" evidence="6">
    <location>
        <begin position="148"/>
        <end position="167"/>
    </location>
</feature>
<feature type="region of interest" description="Disordered" evidence="6">
    <location>
        <begin position="31"/>
        <end position="115"/>
    </location>
</feature>
<organism evidence="7 8">
    <name type="scientific">Rosistilla oblonga</name>
    <dbReference type="NCBI Taxonomy" id="2527990"/>
    <lineage>
        <taxon>Bacteria</taxon>
        <taxon>Pseudomonadati</taxon>
        <taxon>Planctomycetota</taxon>
        <taxon>Planctomycetia</taxon>
        <taxon>Pirellulales</taxon>
        <taxon>Pirellulaceae</taxon>
        <taxon>Rosistilla</taxon>
    </lineage>
</organism>
<proteinExistence type="predicted"/>
<accession>A0A518IYV8</accession>
<dbReference type="Proteomes" id="UP000316770">
    <property type="component" value="Chromosome"/>
</dbReference>
<gene>
    <name evidence="7" type="ORF">Mal33_42890</name>
</gene>
<dbReference type="InterPro" id="IPR051906">
    <property type="entry name" value="TolC-like"/>
</dbReference>
<dbReference type="PANTHER" id="PTHR30026:SF23">
    <property type="entry name" value="TO APRF-PUTATIVE OUTER MEMBRANE EFFLUX PROTEIN OR SECRETED ALKALINE PHOSPHATASE-RELATED"/>
    <property type="match status" value="1"/>
</dbReference>
<reference evidence="7 8" key="1">
    <citation type="submission" date="2019-02" db="EMBL/GenBank/DDBJ databases">
        <title>Deep-cultivation of Planctomycetes and their phenomic and genomic characterization uncovers novel biology.</title>
        <authorList>
            <person name="Wiegand S."/>
            <person name="Jogler M."/>
            <person name="Boedeker C."/>
            <person name="Pinto D."/>
            <person name="Vollmers J."/>
            <person name="Rivas-Marin E."/>
            <person name="Kohn T."/>
            <person name="Peeters S.H."/>
            <person name="Heuer A."/>
            <person name="Rast P."/>
            <person name="Oberbeckmann S."/>
            <person name="Bunk B."/>
            <person name="Jeske O."/>
            <person name="Meyerdierks A."/>
            <person name="Storesund J.E."/>
            <person name="Kallscheuer N."/>
            <person name="Luecker S."/>
            <person name="Lage O.M."/>
            <person name="Pohl T."/>
            <person name="Merkel B.J."/>
            <person name="Hornburger P."/>
            <person name="Mueller R.-W."/>
            <person name="Bruemmer F."/>
            <person name="Labrenz M."/>
            <person name="Spormann A.M."/>
            <person name="Op den Camp H."/>
            <person name="Overmann J."/>
            <person name="Amann R."/>
            <person name="Jetten M.S.M."/>
            <person name="Mascher T."/>
            <person name="Medema M.H."/>
            <person name="Devos D.P."/>
            <person name="Kaster A.-K."/>
            <person name="Ovreas L."/>
            <person name="Rohde M."/>
            <person name="Galperin M.Y."/>
            <person name="Jogler C."/>
        </authorList>
    </citation>
    <scope>NUCLEOTIDE SEQUENCE [LARGE SCALE GENOMIC DNA]</scope>
    <source>
        <strain evidence="7 8">Mal33</strain>
    </source>
</reference>
<dbReference type="GO" id="GO:0015562">
    <property type="term" value="F:efflux transmembrane transporter activity"/>
    <property type="evidence" value="ECO:0007669"/>
    <property type="project" value="InterPro"/>
</dbReference>
<dbReference type="RefSeq" id="WP_145288477.1">
    <property type="nucleotide sequence ID" value="NZ_CP036318.1"/>
</dbReference>
<dbReference type="GO" id="GO:0009279">
    <property type="term" value="C:cell outer membrane"/>
    <property type="evidence" value="ECO:0007669"/>
    <property type="project" value="UniProtKB-SubCell"/>
</dbReference>